<feature type="domain" description="Ketoreductase" evidence="4">
    <location>
        <begin position="2"/>
        <end position="186"/>
    </location>
</feature>
<dbReference type="PANTHER" id="PTHR45024:SF2">
    <property type="entry name" value="SCP2 DOMAIN-CONTAINING PROTEIN"/>
    <property type="match status" value="1"/>
</dbReference>
<organism evidence="5 6">
    <name type="scientific">Polymorphobacter multimanifer</name>
    <dbReference type="NCBI Taxonomy" id="1070431"/>
    <lineage>
        <taxon>Bacteria</taxon>
        <taxon>Pseudomonadati</taxon>
        <taxon>Pseudomonadota</taxon>
        <taxon>Alphaproteobacteria</taxon>
        <taxon>Sphingomonadales</taxon>
        <taxon>Sphingosinicellaceae</taxon>
        <taxon>Polymorphobacter</taxon>
    </lineage>
</organism>
<dbReference type="InterPro" id="IPR036291">
    <property type="entry name" value="NAD(P)-bd_dom_sf"/>
</dbReference>
<accession>A0A841L7N7</accession>
<dbReference type="Pfam" id="PF00106">
    <property type="entry name" value="adh_short"/>
    <property type="match status" value="1"/>
</dbReference>
<keyword evidence="6" id="KW-1185">Reference proteome</keyword>
<protein>
    <submittedName>
        <fullName evidence="5">NAD(P)-dependent dehydrogenase (Short-subunit alcohol dehydrogenase family)</fullName>
    </submittedName>
</protein>
<evidence type="ECO:0000313" key="5">
    <source>
        <dbReference type="EMBL" id="MBB6229019.1"/>
    </source>
</evidence>
<evidence type="ECO:0000313" key="6">
    <source>
        <dbReference type="Proteomes" id="UP000538147"/>
    </source>
</evidence>
<dbReference type="InterPro" id="IPR002347">
    <property type="entry name" value="SDR_fam"/>
</dbReference>
<dbReference type="InterPro" id="IPR051687">
    <property type="entry name" value="Peroxisomal_Beta-Oxidation"/>
</dbReference>
<comment type="similarity">
    <text evidence="1 3">Belongs to the short-chain dehydrogenases/reductases (SDR) family.</text>
</comment>
<dbReference type="PANTHER" id="PTHR45024">
    <property type="entry name" value="DEHYDROGENASES, SHORT CHAIN"/>
    <property type="match status" value="1"/>
</dbReference>
<proteinExistence type="inferred from homology"/>
<dbReference type="AlphaFoldDB" id="A0A841L7N7"/>
<dbReference type="GO" id="GO:0016491">
    <property type="term" value="F:oxidoreductase activity"/>
    <property type="evidence" value="ECO:0007669"/>
    <property type="project" value="UniProtKB-KW"/>
</dbReference>
<dbReference type="SUPFAM" id="SSF51735">
    <property type="entry name" value="NAD(P)-binding Rossmann-fold domains"/>
    <property type="match status" value="1"/>
</dbReference>
<dbReference type="Proteomes" id="UP000538147">
    <property type="component" value="Unassembled WGS sequence"/>
</dbReference>
<dbReference type="Gene3D" id="3.40.50.720">
    <property type="entry name" value="NAD(P)-binding Rossmann-like Domain"/>
    <property type="match status" value="1"/>
</dbReference>
<evidence type="ECO:0000259" key="4">
    <source>
        <dbReference type="SMART" id="SM00822"/>
    </source>
</evidence>
<dbReference type="PRINTS" id="PR00080">
    <property type="entry name" value="SDRFAMILY"/>
</dbReference>
<dbReference type="CDD" id="cd05233">
    <property type="entry name" value="SDR_c"/>
    <property type="match status" value="1"/>
</dbReference>
<sequence>MAIVTGAGKGLGAAFACALAADGLSVLVNNRQRLGMSDSAAETVAEIEADGGTAAADLHDITAPGAAEAMVVSAVAAFGGIDVLVLNAGITGPIAKVGALDEATLRKVLETNFFAQAALVTAALPHLRSRPGGRIIFISSTAGLHGLKGRPAYAASKGALNGYALSLADELRRDGIGVNILMPYAATPMTAGTADAAAGLLAPIRTCAALRWLASPACTATGQIWVAGGGQFRRAISVESRGLGEAEATPEWLADHADVLADLTGARSYTGAEAAFADLFADAKGRAE</sequence>
<evidence type="ECO:0000256" key="3">
    <source>
        <dbReference type="RuleBase" id="RU000363"/>
    </source>
</evidence>
<evidence type="ECO:0000256" key="2">
    <source>
        <dbReference type="ARBA" id="ARBA00023002"/>
    </source>
</evidence>
<comment type="caution">
    <text evidence="5">The sequence shown here is derived from an EMBL/GenBank/DDBJ whole genome shotgun (WGS) entry which is preliminary data.</text>
</comment>
<name>A0A841L7N7_9SPHN</name>
<dbReference type="EMBL" id="JACIIV010000029">
    <property type="protein sequence ID" value="MBB6229019.1"/>
    <property type="molecule type" value="Genomic_DNA"/>
</dbReference>
<dbReference type="InterPro" id="IPR020904">
    <property type="entry name" value="Sc_DH/Rdtase_CS"/>
</dbReference>
<gene>
    <name evidence="5" type="ORF">FHS79_003217</name>
</gene>
<dbReference type="RefSeq" id="WP_184202365.1">
    <property type="nucleotide sequence ID" value="NZ_BMOX01000031.1"/>
</dbReference>
<evidence type="ECO:0000256" key="1">
    <source>
        <dbReference type="ARBA" id="ARBA00006484"/>
    </source>
</evidence>
<dbReference type="PROSITE" id="PS00061">
    <property type="entry name" value="ADH_SHORT"/>
    <property type="match status" value="1"/>
</dbReference>
<dbReference type="PRINTS" id="PR00081">
    <property type="entry name" value="GDHRDH"/>
</dbReference>
<keyword evidence="2" id="KW-0560">Oxidoreductase</keyword>
<dbReference type="SMART" id="SM00822">
    <property type="entry name" value="PKS_KR"/>
    <property type="match status" value="1"/>
</dbReference>
<reference evidence="5 6" key="1">
    <citation type="submission" date="2020-08" db="EMBL/GenBank/DDBJ databases">
        <title>Genomic Encyclopedia of Type Strains, Phase IV (KMG-IV): sequencing the most valuable type-strain genomes for metagenomic binning, comparative biology and taxonomic classification.</title>
        <authorList>
            <person name="Goeker M."/>
        </authorList>
    </citation>
    <scope>NUCLEOTIDE SEQUENCE [LARGE SCALE GENOMIC DNA]</scope>
    <source>
        <strain evidence="5 6">DSM 102189</strain>
    </source>
</reference>
<dbReference type="InterPro" id="IPR057326">
    <property type="entry name" value="KR_dom"/>
</dbReference>